<feature type="transmembrane region" description="Helical" evidence="1">
    <location>
        <begin position="168"/>
        <end position="189"/>
    </location>
</feature>
<dbReference type="Pfam" id="PF13193">
    <property type="entry name" value="AMP-binding_C"/>
    <property type="match status" value="1"/>
</dbReference>
<dbReference type="InterPro" id="IPR050237">
    <property type="entry name" value="ATP-dep_AMP-bd_enzyme"/>
</dbReference>
<dbReference type="InterPro" id="IPR045851">
    <property type="entry name" value="AMP-bd_C_sf"/>
</dbReference>
<dbReference type="RefSeq" id="WP_063698968.1">
    <property type="nucleotide sequence ID" value="NZ_LUUB01000041.1"/>
</dbReference>
<dbReference type="EMBL" id="LUUB01000041">
    <property type="protein sequence ID" value="OAF12308.1"/>
    <property type="molecule type" value="Genomic_DNA"/>
</dbReference>
<dbReference type="InterPro" id="IPR020845">
    <property type="entry name" value="AMP-binding_CS"/>
</dbReference>
<dbReference type="InterPro" id="IPR025110">
    <property type="entry name" value="AMP-bd_C"/>
</dbReference>
<name>A0A176YYM0_9BRAD</name>
<dbReference type="CDD" id="cd04433">
    <property type="entry name" value="AFD_class_I"/>
    <property type="match status" value="1"/>
</dbReference>
<comment type="caution">
    <text evidence="4">The sequence shown here is derived from an EMBL/GenBank/DDBJ whole genome shotgun (WGS) entry which is preliminary data.</text>
</comment>
<feature type="domain" description="AMP-dependent synthetase/ligase" evidence="2">
    <location>
        <begin position="10"/>
        <end position="104"/>
    </location>
</feature>
<evidence type="ECO:0000256" key="1">
    <source>
        <dbReference type="SAM" id="Phobius"/>
    </source>
</evidence>
<evidence type="ECO:0000259" key="3">
    <source>
        <dbReference type="Pfam" id="PF13193"/>
    </source>
</evidence>
<dbReference type="Pfam" id="PF00501">
    <property type="entry name" value="AMP-binding"/>
    <property type="match status" value="2"/>
</dbReference>
<dbReference type="Gene3D" id="3.40.50.12780">
    <property type="entry name" value="N-terminal domain of ligase-like"/>
    <property type="match status" value="1"/>
</dbReference>
<sequence>MATLQRALIEACTRFADKTAVEEADGKMTYRQLYQSASSYADLLRRASVSNDEAVIIPVTNAAADIAKIFGAWLAGCVAVPVHPLTPEASLSSISARCRAQRTLLDLHVSSSLTTYPDRPIALTGAGLVIFTSGSSGEPKGVVLRHDRQYNKLLSSQQMMAFSEATRFYMPLQLTFIFGIWSVLLTLYAGGTVVSPGKFEPRTAAIDLLEKNITDAAFVPTMLRLMLAEAIARRSNARIITAGEFMDPALSQRVVDTMAAGVVSIYGLTETGAADFFRMPAQAQDLALGKTAQGVKIRIQSLGDDSDAGELQIYSPNGMVGYLDAPELTKAAYQDEYLKTGDLARRREDGEIEIVGRLKDLISRGAVKIAPAEIDTAVGAHPAVAAAVCVGIPDPLMGECIHVAVVPQQGASVTAEELKTWALEKLGRHKGPDEVHLFGELPQGRTGKSDRLAVREAILAKKS</sequence>
<dbReference type="GO" id="GO:0016877">
    <property type="term" value="F:ligase activity, forming carbon-sulfur bonds"/>
    <property type="evidence" value="ECO:0007669"/>
    <property type="project" value="UniProtKB-ARBA"/>
</dbReference>
<dbReference type="Proteomes" id="UP000076959">
    <property type="component" value="Unassembled WGS sequence"/>
</dbReference>
<gene>
    <name evidence="4" type="ORF">AYJ54_06585</name>
</gene>
<dbReference type="PANTHER" id="PTHR43767">
    <property type="entry name" value="LONG-CHAIN-FATTY-ACID--COA LIGASE"/>
    <property type="match status" value="1"/>
</dbReference>
<accession>A0A176YYM0</accession>
<dbReference type="AlphaFoldDB" id="A0A176YYM0"/>
<reference evidence="4 5" key="1">
    <citation type="submission" date="2016-03" db="EMBL/GenBank/DDBJ databases">
        <title>Draft Genome Sequence of the Strain BR 10245 (Bradyrhizobium sp.) isolated from nodules of Centrolobium paraense.</title>
        <authorList>
            <person name="Simoes-Araujo J.L.Sr."/>
            <person name="Barauna A.C."/>
            <person name="Silva K."/>
            <person name="Zilli J.E."/>
        </authorList>
    </citation>
    <scope>NUCLEOTIDE SEQUENCE [LARGE SCALE GENOMIC DNA]</scope>
    <source>
        <strain evidence="4 5">BR 10245</strain>
    </source>
</reference>
<dbReference type="OrthoDB" id="7055148at2"/>
<keyword evidence="1" id="KW-0472">Membrane</keyword>
<organism evidence="4 5">
    <name type="scientific">Bradyrhizobium centrolobii</name>
    <dbReference type="NCBI Taxonomy" id="1505087"/>
    <lineage>
        <taxon>Bacteria</taxon>
        <taxon>Pseudomonadati</taxon>
        <taxon>Pseudomonadota</taxon>
        <taxon>Alphaproteobacteria</taxon>
        <taxon>Hyphomicrobiales</taxon>
        <taxon>Nitrobacteraceae</taxon>
        <taxon>Bradyrhizobium</taxon>
    </lineage>
</organism>
<keyword evidence="1" id="KW-1133">Transmembrane helix</keyword>
<evidence type="ECO:0000313" key="5">
    <source>
        <dbReference type="Proteomes" id="UP000076959"/>
    </source>
</evidence>
<dbReference type="Gene3D" id="3.30.300.30">
    <property type="match status" value="1"/>
</dbReference>
<dbReference type="PANTHER" id="PTHR43767:SF10">
    <property type="entry name" value="SURFACTIN SYNTHASE SUBUNIT 1"/>
    <property type="match status" value="1"/>
</dbReference>
<feature type="domain" description="AMP-dependent synthetase/ligase" evidence="2">
    <location>
        <begin position="128"/>
        <end position="323"/>
    </location>
</feature>
<proteinExistence type="predicted"/>
<evidence type="ECO:0000259" key="2">
    <source>
        <dbReference type="Pfam" id="PF00501"/>
    </source>
</evidence>
<dbReference type="STRING" id="1505087.AYJ54_06585"/>
<dbReference type="SUPFAM" id="SSF56801">
    <property type="entry name" value="Acetyl-CoA synthetase-like"/>
    <property type="match status" value="1"/>
</dbReference>
<dbReference type="InterPro" id="IPR000873">
    <property type="entry name" value="AMP-dep_synth/lig_dom"/>
</dbReference>
<dbReference type="PROSITE" id="PS00455">
    <property type="entry name" value="AMP_BINDING"/>
    <property type="match status" value="1"/>
</dbReference>
<feature type="domain" description="AMP-binding enzyme C-terminal" evidence="3">
    <location>
        <begin position="373"/>
        <end position="448"/>
    </location>
</feature>
<keyword evidence="5" id="KW-1185">Reference proteome</keyword>
<dbReference type="InterPro" id="IPR042099">
    <property type="entry name" value="ANL_N_sf"/>
</dbReference>
<keyword evidence="1" id="KW-0812">Transmembrane</keyword>
<evidence type="ECO:0008006" key="6">
    <source>
        <dbReference type="Google" id="ProtNLM"/>
    </source>
</evidence>
<evidence type="ECO:0000313" key="4">
    <source>
        <dbReference type="EMBL" id="OAF12308.1"/>
    </source>
</evidence>
<protein>
    <recommendedName>
        <fullName evidence="6">AMP-dependent synthetase</fullName>
    </recommendedName>
</protein>